<evidence type="ECO:0000256" key="1">
    <source>
        <dbReference type="ARBA" id="ARBA00022676"/>
    </source>
</evidence>
<dbReference type="InterPro" id="IPR023296">
    <property type="entry name" value="Glyco_hydro_beta-prop_sf"/>
</dbReference>
<dbReference type="PANTHER" id="PTHR34106:SF5">
    <property type="entry name" value="GLYCOSIDASE"/>
    <property type="match status" value="1"/>
</dbReference>
<dbReference type="EMBL" id="PEXU01000028">
    <property type="protein sequence ID" value="PIS42674.1"/>
    <property type="molecule type" value="Genomic_DNA"/>
</dbReference>
<proteinExistence type="inferred from homology"/>
<keyword evidence="1" id="KW-0328">Glycosyltransferase</keyword>
<protein>
    <submittedName>
        <fullName evidence="4">Pesticidal protein Cry7Aa</fullName>
    </submittedName>
</protein>
<sequence length="341" mass="39371">MITVKNEGIILEKTNLEFESKAVFNPACIQTDAITHMFYRAINHNDISSIGYCQLVGNKVVKRLKEPILFPEYDYEKKGVEDPRITFLEGTYYLLYTAYDGKNALVAYATSNDLVHFVKQGLISPQISYDEAEDIFRGSKVEERYIMFEKLYKQRDGKNILLFEKDAFLFPKKINHKFVLFHRILPGIQIIYFDSFSELTENRWRDYLKNLNDFIVLDPLYWYENRNIGGGCPPIETKDGWLIIYHAVENTPAGKVYHASAALLDLKNPLKVLGRLKEPLFSPRTAWERNGVVNNVVFPTGIVERDKKLYIYYGAADTHIGAKSVDLTELLTELKNNSLKL</sequence>
<dbReference type="AlphaFoldDB" id="A0A2H0YVZ9"/>
<accession>A0A2H0YVZ9</accession>
<dbReference type="PIRSF" id="PIRSF016202">
    <property type="entry name" value="PH1107"/>
    <property type="match status" value="1"/>
</dbReference>
<dbReference type="Gene3D" id="2.115.10.20">
    <property type="entry name" value="Glycosyl hydrolase domain, family 43"/>
    <property type="match status" value="1"/>
</dbReference>
<dbReference type="Pfam" id="PF04041">
    <property type="entry name" value="Glyco_hydro_130"/>
    <property type="match status" value="1"/>
</dbReference>
<dbReference type="CDD" id="cd18614">
    <property type="entry name" value="GH130"/>
    <property type="match status" value="1"/>
</dbReference>
<evidence type="ECO:0000256" key="2">
    <source>
        <dbReference type="ARBA" id="ARBA00022679"/>
    </source>
</evidence>
<dbReference type="PANTHER" id="PTHR34106">
    <property type="entry name" value="GLYCOSIDASE"/>
    <property type="match status" value="1"/>
</dbReference>
<dbReference type="GO" id="GO:0016757">
    <property type="term" value="F:glycosyltransferase activity"/>
    <property type="evidence" value="ECO:0007669"/>
    <property type="project" value="UniProtKB-KW"/>
</dbReference>
<keyword evidence="2" id="KW-0808">Transferase</keyword>
<dbReference type="InterPro" id="IPR007184">
    <property type="entry name" value="Mannoside_phosphorylase"/>
</dbReference>
<reference evidence="4 5" key="1">
    <citation type="submission" date="2017-09" db="EMBL/GenBank/DDBJ databases">
        <title>Depth-based differentiation of microbial function through sediment-hosted aquifers and enrichment of novel symbionts in the deep terrestrial subsurface.</title>
        <authorList>
            <person name="Probst A.J."/>
            <person name="Ladd B."/>
            <person name="Jarett J.K."/>
            <person name="Geller-Mcgrath D.E."/>
            <person name="Sieber C.M."/>
            <person name="Emerson J.B."/>
            <person name="Anantharaman K."/>
            <person name="Thomas B.C."/>
            <person name="Malmstrom R."/>
            <person name="Stieglmeier M."/>
            <person name="Klingl A."/>
            <person name="Woyke T."/>
            <person name="Ryan C.M."/>
            <person name="Banfield J.F."/>
        </authorList>
    </citation>
    <scope>NUCLEOTIDE SEQUENCE [LARGE SCALE GENOMIC DNA]</scope>
    <source>
        <strain evidence="4">CG08_land_8_20_14_0_20_40_16</strain>
    </source>
</reference>
<gene>
    <name evidence="4" type="ORF">COT24_02250</name>
</gene>
<evidence type="ECO:0000256" key="3">
    <source>
        <dbReference type="ARBA" id="ARBA00024356"/>
    </source>
</evidence>
<evidence type="ECO:0000313" key="4">
    <source>
        <dbReference type="EMBL" id="PIS42674.1"/>
    </source>
</evidence>
<comment type="similarity">
    <text evidence="3">Belongs to the glycosyl hydrolase 130 family.</text>
</comment>
<comment type="caution">
    <text evidence="4">The sequence shown here is derived from an EMBL/GenBank/DDBJ whole genome shotgun (WGS) entry which is preliminary data.</text>
</comment>
<name>A0A2H0YVZ9_9BACT</name>
<dbReference type="SUPFAM" id="SSF75005">
    <property type="entry name" value="Arabinanase/levansucrase/invertase"/>
    <property type="match status" value="1"/>
</dbReference>
<evidence type="ECO:0000313" key="5">
    <source>
        <dbReference type="Proteomes" id="UP000231542"/>
    </source>
</evidence>
<dbReference type="Proteomes" id="UP000231542">
    <property type="component" value="Unassembled WGS sequence"/>
</dbReference>
<organism evidence="4 5">
    <name type="scientific">Candidatus Kerfeldbacteria bacterium CG08_land_8_20_14_0_20_40_16</name>
    <dbReference type="NCBI Taxonomy" id="2014244"/>
    <lineage>
        <taxon>Bacteria</taxon>
        <taxon>Candidatus Kerfeldiibacteriota</taxon>
    </lineage>
</organism>